<name>F6BI29_THEXL</name>
<dbReference type="STRING" id="858215.Thexy_1674"/>
<dbReference type="Proteomes" id="UP000007239">
    <property type="component" value="Chromosome"/>
</dbReference>
<proteinExistence type="predicted"/>
<gene>
    <name evidence="1" type="ordered locus">Thexy_1674</name>
</gene>
<reference evidence="1" key="1">
    <citation type="submission" date="2011-05" db="EMBL/GenBank/DDBJ databases">
        <title>Complete sequence of Thermoanaerobacterium xylanolyticum LX-11.</title>
        <authorList>
            <consortium name="US DOE Joint Genome Institute"/>
            <person name="Lucas S."/>
            <person name="Han J."/>
            <person name="Lapidus A."/>
            <person name="Cheng J.-F."/>
            <person name="Goodwin L."/>
            <person name="Pitluck S."/>
            <person name="Peters L."/>
            <person name="Mikhailova N."/>
            <person name="Lu M."/>
            <person name="Han C."/>
            <person name="Tapia R."/>
            <person name="Land M."/>
            <person name="Hauser L."/>
            <person name="Kyrpides N."/>
            <person name="Ivanova N."/>
            <person name="Pagani I."/>
            <person name="Hemme C."/>
            <person name="Woyke T."/>
        </authorList>
    </citation>
    <scope>NUCLEOTIDE SEQUENCE</scope>
    <source>
        <strain evidence="1">LX-11</strain>
    </source>
</reference>
<sequence>MLLTIGILLKNFRNVHLTCKKKWYTIKLNQNVLEKVDM</sequence>
<keyword evidence="2" id="KW-1185">Reference proteome</keyword>
<evidence type="ECO:0000313" key="1">
    <source>
        <dbReference type="EMBL" id="AEF17703.1"/>
    </source>
</evidence>
<dbReference type="AlphaFoldDB" id="F6BI29"/>
<dbReference type="KEGG" id="txy:Thexy_1674"/>
<organism evidence="1 2">
    <name type="scientific">Thermoanaerobacterium xylanolyticum (strain ATCC 49914 / DSM 7097 / LX-11)</name>
    <dbReference type="NCBI Taxonomy" id="858215"/>
    <lineage>
        <taxon>Bacteria</taxon>
        <taxon>Bacillati</taxon>
        <taxon>Bacillota</taxon>
        <taxon>Clostridia</taxon>
        <taxon>Thermoanaerobacterales</taxon>
        <taxon>Thermoanaerobacteraceae</taxon>
        <taxon>Thermoanaerobacterium</taxon>
    </lineage>
</organism>
<accession>F6BI29</accession>
<dbReference type="HOGENOM" id="CLU_3334185_0_0_9"/>
<evidence type="ECO:0000313" key="2">
    <source>
        <dbReference type="Proteomes" id="UP000007239"/>
    </source>
</evidence>
<protein>
    <submittedName>
        <fullName evidence="1">Uncharacterized protein</fullName>
    </submittedName>
</protein>
<dbReference type="EMBL" id="CP002739">
    <property type="protein sequence ID" value="AEF17703.1"/>
    <property type="molecule type" value="Genomic_DNA"/>
</dbReference>